<dbReference type="GO" id="GO:0098964">
    <property type="term" value="P:anterograde dendritic transport of messenger ribonucleoprotein complex"/>
    <property type="evidence" value="ECO:0007669"/>
    <property type="project" value="TreeGrafter"/>
</dbReference>
<dbReference type="PROSITE" id="PS50137">
    <property type="entry name" value="DS_RBD"/>
    <property type="match status" value="1"/>
</dbReference>
<dbReference type="Proteomes" id="UP001497482">
    <property type="component" value="Chromosome 18"/>
</dbReference>
<protein>
    <recommendedName>
        <fullName evidence="3">DRBM domain-containing protein</fullName>
    </recommendedName>
</protein>
<keyword evidence="5" id="KW-1185">Reference proteome</keyword>
<dbReference type="GO" id="GO:0035418">
    <property type="term" value="P:protein localization to synapse"/>
    <property type="evidence" value="ECO:0007669"/>
    <property type="project" value="TreeGrafter"/>
</dbReference>
<evidence type="ECO:0000313" key="5">
    <source>
        <dbReference type="Proteomes" id="UP001497482"/>
    </source>
</evidence>
<keyword evidence="1" id="KW-0694">RNA-binding</keyword>
<proteinExistence type="predicted"/>
<dbReference type="PANTHER" id="PTHR46054:SF3">
    <property type="entry name" value="MATERNAL EFFECT PROTEIN STAUFEN"/>
    <property type="match status" value="1"/>
</dbReference>
<dbReference type="GO" id="GO:0010494">
    <property type="term" value="C:cytoplasmic stress granule"/>
    <property type="evidence" value="ECO:0007669"/>
    <property type="project" value="TreeGrafter"/>
</dbReference>
<dbReference type="InterPro" id="IPR051740">
    <property type="entry name" value="DRBM-containing_protein"/>
</dbReference>
<reference evidence="4 5" key="1">
    <citation type="submission" date="2024-04" db="EMBL/GenBank/DDBJ databases">
        <authorList>
            <person name="Waldvogel A.-M."/>
            <person name="Schoenle A."/>
        </authorList>
    </citation>
    <scope>NUCLEOTIDE SEQUENCE [LARGE SCALE GENOMIC DNA]</scope>
</reference>
<dbReference type="GO" id="GO:0005886">
    <property type="term" value="C:plasma membrane"/>
    <property type="evidence" value="ECO:0007669"/>
    <property type="project" value="TreeGrafter"/>
</dbReference>
<evidence type="ECO:0000256" key="2">
    <source>
        <dbReference type="SAM" id="MobiDB-lite"/>
    </source>
</evidence>
<dbReference type="GO" id="GO:0008298">
    <property type="term" value="P:intracellular mRNA localization"/>
    <property type="evidence" value="ECO:0007669"/>
    <property type="project" value="TreeGrafter"/>
</dbReference>
<dbReference type="SUPFAM" id="SSF54768">
    <property type="entry name" value="dsRNA-binding domain-like"/>
    <property type="match status" value="2"/>
</dbReference>
<feature type="domain" description="DRBM" evidence="3">
    <location>
        <begin position="13"/>
        <end position="80"/>
    </location>
</feature>
<feature type="region of interest" description="Disordered" evidence="2">
    <location>
        <begin position="443"/>
        <end position="465"/>
    </location>
</feature>
<feature type="compositionally biased region" description="Basic and acidic residues" evidence="2">
    <location>
        <begin position="454"/>
        <end position="465"/>
    </location>
</feature>
<dbReference type="EMBL" id="OZ035840">
    <property type="protein sequence ID" value="CAL1589072.1"/>
    <property type="molecule type" value="Genomic_DNA"/>
</dbReference>
<dbReference type="AlphaFoldDB" id="A0AAV2KLX4"/>
<dbReference type="GO" id="GO:0003729">
    <property type="term" value="F:mRNA binding"/>
    <property type="evidence" value="ECO:0007669"/>
    <property type="project" value="TreeGrafter"/>
</dbReference>
<accession>A0AAV2KLX4</accession>
<name>A0AAV2KLX4_KNICA</name>
<evidence type="ECO:0000256" key="1">
    <source>
        <dbReference type="PROSITE-ProRule" id="PRU00266"/>
    </source>
</evidence>
<dbReference type="GO" id="GO:0043025">
    <property type="term" value="C:neuronal cell body"/>
    <property type="evidence" value="ECO:0007669"/>
    <property type="project" value="TreeGrafter"/>
</dbReference>
<gene>
    <name evidence="4" type="ORF">KC01_LOCUS18748</name>
</gene>
<organism evidence="4 5">
    <name type="scientific">Knipowitschia caucasica</name>
    <name type="common">Caucasian dwarf goby</name>
    <name type="synonym">Pomatoschistus caucasicus</name>
    <dbReference type="NCBI Taxonomy" id="637954"/>
    <lineage>
        <taxon>Eukaryota</taxon>
        <taxon>Metazoa</taxon>
        <taxon>Chordata</taxon>
        <taxon>Craniata</taxon>
        <taxon>Vertebrata</taxon>
        <taxon>Euteleostomi</taxon>
        <taxon>Actinopterygii</taxon>
        <taxon>Neopterygii</taxon>
        <taxon>Teleostei</taxon>
        <taxon>Neoteleostei</taxon>
        <taxon>Acanthomorphata</taxon>
        <taxon>Gobiaria</taxon>
        <taxon>Gobiiformes</taxon>
        <taxon>Gobioidei</taxon>
        <taxon>Gobiidae</taxon>
        <taxon>Gobiinae</taxon>
        <taxon>Knipowitschia</taxon>
    </lineage>
</organism>
<dbReference type="PANTHER" id="PTHR46054">
    <property type="entry name" value="MATERNAL EFFECT PROTEIN STAUFEN"/>
    <property type="match status" value="1"/>
</dbReference>
<dbReference type="GO" id="GO:0003725">
    <property type="term" value="F:double-stranded RNA binding"/>
    <property type="evidence" value="ECO:0007669"/>
    <property type="project" value="TreeGrafter"/>
</dbReference>
<evidence type="ECO:0000313" key="4">
    <source>
        <dbReference type="EMBL" id="CAL1589072.1"/>
    </source>
</evidence>
<dbReference type="CDD" id="cd00048">
    <property type="entry name" value="DSRM_SF"/>
    <property type="match status" value="1"/>
</dbReference>
<dbReference type="SMART" id="SM00358">
    <property type="entry name" value="DSRM"/>
    <property type="match status" value="1"/>
</dbReference>
<evidence type="ECO:0000259" key="3">
    <source>
        <dbReference type="PROSITE" id="PS50137"/>
    </source>
</evidence>
<dbReference type="GO" id="GO:0032839">
    <property type="term" value="C:dendrite cytoplasm"/>
    <property type="evidence" value="ECO:0007669"/>
    <property type="project" value="GOC"/>
</dbReference>
<dbReference type="InterPro" id="IPR014720">
    <property type="entry name" value="dsRBD_dom"/>
</dbReference>
<dbReference type="Gene3D" id="3.30.160.20">
    <property type="match status" value="2"/>
</dbReference>
<feature type="region of interest" description="Disordered" evidence="2">
    <location>
        <begin position="80"/>
        <end position="106"/>
    </location>
</feature>
<dbReference type="GO" id="GO:0007281">
    <property type="term" value="P:germ cell development"/>
    <property type="evidence" value="ECO:0007669"/>
    <property type="project" value="TreeGrafter"/>
</dbReference>
<sequence>MLWREKIDVGYKNEICEVLELASQNYLEAKFSDGVREGPIHNAIFNVILTCGEFKGQGKGPTKNAAKLQAAQQILPDLRLLPRDENPNKKRKKKRGPLSKPERPVETLNELKLQVAGETVVARGKNKKDAKRNAAAKMLNIFGYSCSVSEPELEAVEEVAQEIPIQEEVEIQPPVEEMGPVLPIVAATEEIEVKNEVFQLCATSQQPDNQALSVTVEDGADVSENIKPEEDVSSHQEVVDVCSSSETTTEESRICNIVKNHRELGQMNVFEDEQLLQGPETEVEAPEMSSYNVDIAAPIDQEFSPEILLEPALTEEGNDLIINQEATLDENNPQANINYLPDDILSMLAHMGVITENNGTLAWAEATTNEERPTSPVEDQTRDESVSVVANKHKDQGELSPIDPPCPEETSGCTVEEITEATNESSETSFEEKSENLILDEPEEEREVSVLDPPRPEEISIPKDKESLESFEEMFENLIPDRPVDLDKPCQEEDKISIIQESKKSAKKTTTLTIITTMRSNPNPETCIKSFEETCDNLTSDGPGAWIQ</sequence>